<dbReference type="EMBL" id="CP081303">
    <property type="protein sequence ID" value="QZE14979.1"/>
    <property type="molecule type" value="Genomic_DNA"/>
</dbReference>
<evidence type="ECO:0000313" key="1">
    <source>
        <dbReference type="EMBL" id="QZE14979.1"/>
    </source>
</evidence>
<proteinExistence type="predicted"/>
<protein>
    <submittedName>
        <fullName evidence="1">DUF2147 domain-containing protein</fullName>
    </submittedName>
</protein>
<reference evidence="1" key="1">
    <citation type="submission" date="2021-08" db="EMBL/GenBank/DDBJ databases">
        <title>Novel anaerobic bacterium isolated from sea squirt in East Sea, Republic of Korea.</title>
        <authorList>
            <person name="Nguyen T.H."/>
            <person name="Li Z."/>
            <person name="Lee Y.-J."/>
            <person name="Ko J."/>
            <person name="Kim S.-G."/>
        </authorList>
    </citation>
    <scope>NUCLEOTIDE SEQUENCE</scope>
    <source>
        <strain evidence="1">KCTC 25031</strain>
    </source>
</reference>
<evidence type="ECO:0000313" key="2">
    <source>
        <dbReference type="Proteomes" id="UP000826212"/>
    </source>
</evidence>
<gene>
    <name evidence="1" type="ORF">K4L44_03895</name>
</gene>
<dbReference type="Proteomes" id="UP000826212">
    <property type="component" value="Chromosome"/>
</dbReference>
<name>A0AC61NR72_9BACT</name>
<organism evidence="1 2">
    <name type="scientific">Halosquirtibacter laminarini</name>
    <dbReference type="NCBI Taxonomy" id="3374600"/>
    <lineage>
        <taxon>Bacteria</taxon>
        <taxon>Pseudomonadati</taxon>
        <taxon>Bacteroidota</taxon>
        <taxon>Bacteroidia</taxon>
        <taxon>Marinilabiliales</taxon>
        <taxon>Prolixibacteraceae</taxon>
        <taxon>Halosquirtibacter</taxon>
    </lineage>
</organism>
<sequence length="119" mass="13492">MKHIFFVAILSVISIAASAQSKLIGSWHTGDQNTVIKIEAQDGDYIGKMISSDNPKARVGEIILKNIKVKKEAWTAKLYAPKRDAWYDVDLHKKDNKLEIRISVGFFSKTLNWTKIDTE</sequence>
<keyword evidence="2" id="KW-1185">Reference proteome</keyword>
<accession>A0AC61NR72</accession>